<feature type="region of interest" description="Disordered" evidence="1">
    <location>
        <begin position="175"/>
        <end position="216"/>
    </location>
</feature>
<feature type="compositionally biased region" description="Low complexity" evidence="1">
    <location>
        <begin position="290"/>
        <end position="300"/>
    </location>
</feature>
<keyword evidence="3" id="KW-1185">Reference proteome</keyword>
<protein>
    <submittedName>
        <fullName evidence="2">Uncharacterized protein</fullName>
    </submittedName>
</protein>
<reference evidence="2 3" key="1">
    <citation type="submission" date="2024-01" db="EMBL/GenBank/DDBJ databases">
        <title>Genome assemblies of Stephania.</title>
        <authorList>
            <person name="Yang L."/>
        </authorList>
    </citation>
    <scope>NUCLEOTIDE SEQUENCE [LARGE SCALE GENOMIC DNA]</scope>
    <source>
        <strain evidence="2">JXDWG</strain>
        <tissue evidence="2">Leaf</tissue>
    </source>
</reference>
<evidence type="ECO:0000313" key="2">
    <source>
        <dbReference type="EMBL" id="KAK9105528.1"/>
    </source>
</evidence>
<organism evidence="2 3">
    <name type="scientific">Stephania cephalantha</name>
    <dbReference type="NCBI Taxonomy" id="152367"/>
    <lineage>
        <taxon>Eukaryota</taxon>
        <taxon>Viridiplantae</taxon>
        <taxon>Streptophyta</taxon>
        <taxon>Embryophyta</taxon>
        <taxon>Tracheophyta</taxon>
        <taxon>Spermatophyta</taxon>
        <taxon>Magnoliopsida</taxon>
        <taxon>Ranunculales</taxon>
        <taxon>Menispermaceae</taxon>
        <taxon>Menispermoideae</taxon>
        <taxon>Cissampelideae</taxon>
        <taxon>Stephania</taxon>
    </lineage>
</organism>
<feature type="region of interest" description="Disordered" evidence="1">
    <location>
        <begin position="116"/>
        <end position="157"/>
    </location>
</feature>
<feature type="region of interest" description="Disordered" evidence="1">
    <location>
        <begin position="232"/>
        <end position="300"/>
    </location>
</feature>
<dbReference type="EMBL" id="JBBNAG010000009">
    <property type="protein sequence ID" value="KAK9105528.1"/>
    <property type="molecule type" value="Genomic_DNA"/>
</dbReference>
<feature type="compositionally biased region" description="Low complexity" evidence="1">
    <location>
        <begin position="74"/>
        <end position="83"/>
    </location>
</feature>
<feature type="region of interest" description="Disordered" evidence="1">
    <location>
        <begin position="62"/>
        <end position="83"/>
    </location>
</feature>
<name>A0AAP0FAB3_9MAGN</name>
<feature type="compositionally biased region" description="Polar residues" evidence="1">
    <location>
        <begin position="145"/>
        <end position="157"/>
    </location>
</feature>
<gene>
    <name evidence="2" type="ORF">Scep_022372</name>
</gene>
<feature type="compositionally biased region" description="Basic and acidic residues" evidence="1">
    <location>
        <begin position="232"/>
        <end position="259"/>
    </location>
</feature>
<feature type="compositionally biased region" description="Basic and acidic residues" evidence="1">
    <location>
        <begin position="129"/>
        <end position="140"/>
    </location>
</feature>
<proteinExistence type="predicted"/>
<dbReference type="AlphaFoldDB" id="A0AAP0FAB3"/>
<feature type="compositionally biased region" description="Low complexity" evidence="1">
    <location>
        <begin position="1"/>
        <end position="10"/>
    </location>
</feature>
<evidence type="ECO:0000313" key="3">
    <source>
        <dbReference type="Proteomes" id="UP001419268"/>
    </source>
</evidence>
<sequence length="300" mass="31249">MAVAAAAGSGVTTGRGATTGSGGGVSAAAATGSGMAATHALTAATAIGSDRAGQRRRFRRAEISSGCAVRQRRSAAGTIGSGGAAATTAAVASAVADRDEVLEKLWSKYFERISRGEGSGHDSLSVHSNNEEVKREKQEEGAIASPSSKHGNNGDITSAPTIMTMRERDEVLEKAVEQSVHSNNEEVKIKRQEEAAIAPPSSSKQRCSTSAPTITMRDRNEVLEKLWSKYFERISRGEGSGHDSLERKGEKREERESRQRGLKVAGDAEAADRKAGEEHTDSGSSGGSGAPPAAAAMQRG</sequence>
<evidence type="ECO:0000256" key="1">
    <source>
        <dbReference type="SAM" id="MobiDB-lite"/>
    </source>
</evidence>
<dbReference type="Proteomes" id="UP001419268">
    <property type="component" value="Unassembled WGS sequence"/>
</dbReference>
<feature type="compositionally biased region" description="Basic and acidic residues" evidence="1">
    <location>
        <begin position="270"/>
        <end position="281"/>
    </location>
</feature>
<accession>A0AAP0FAB3</accession>
<feature type="compositionally biased region" description="Basic and acidic residues" evidence="1">
    <location>
        <begin position="183"/>
        <end position="194"/>
    </location>
</feature>
<comment type="caution">
    <text evidence="2">The sequence shown here is derived from an EMBL/GenBank/DDBJ whole genome shotgun (WGS) entry which is preliminary data.</text>
</comment>
<feature type="compositionally biased region" description="Gly residues" evidence="1">
    <location>
        <begin position="11"/>
        <end position="25"/>
    </location>
</feature>
<feature type="compositionally biased region" description="Polar residues" evidence="1">
    <location>
        <begin position="200"/>
        <end position="213"/>
    </location>
</feature>
<feature type="region of interest" description="Disordered" evidence="1">
    <location>
        <begin position="1"/>
        <end position="29"/>
    </location>
</feature>